<keyword evidence="3" id="KW-1185">Reference proteome</keyword>
<sequence length="149" mass="15388">LWQRHGNAMAEPKGMPSYVGEGSARGGDLGDAKQGLSLGNNTDPADDNAILLDSVGDAPCISREDPNDAGKLGSGAPSAKGTNDTFPASTAPKLHVEALTTPWGEESLETAPIAWNLSGNALGGWRILVENQAAPPDDLGYCTTLSMRS</sequence>
<feature type="region of interest" description="Disordered" evidence="1">
    <location>
        <begin position="1"/>
        <end position="91"/>
    </location>
</feature>
<comment type="caution">
    <text evidence="2">The sequence shown here is derived from an EMBL/GenBank/DDBJ whole genome shotgun (WGS) entry which is preliminary data.</text>
</comment>
<dbReference type="Proteomes" id="UP001642360">
    <property type="component" value="Unassembled WGS sequence"/>
</dbReference>
<evidence type="ECO:0000313" key="2">
    <source>
        <dbReference type="EMBL" id="CAK9156250.1"/>
    </source>
</evidence>
<evidence type="ECO:0000256" key="1">
    <source>
        <dbReference type="SAM" id="MobiDB-lite"/>
    </source>
</evidence>
<reference evidence="2 3" key="1">
    <citation type="submission" date="2024-02" db="EMBL/GenBank/DDBJ databases">
        <authorList>
            <person name="Vignale AGUSTIN F."/>
            <person name="Sosa J E."/>
            <person name="Modenutti C."/>
        </authorList>
    </citation>
    <scope>NUCLEOTIDE SEQUENCE [LARGE SCALE GENOMIC DNA]</scope>
</reference>
<proteinExistence type="predicted"/>
<dbReference type="EMBL" id="CAUOFW020002832">
    <property type="protein sequence ID" value="CAK9156250.1"/>
    <property type="molecule type" value="Genomic_DNA"/>
</dbReference>
<gene>
    <name evidence="2" type="ORF">ILEXP_LOCUS24686</name>
</gene>
<dbReference type="AlphaFoldDB" id="A0ABC8SHC6"/>
<organism evidence="2 3">
    <name type="scientific">Ilex paraguariensis</name>
    <name type="common">yerba mate</name>
    <dbReference type="NCBI Taxonomy" id="185542"/>
    <lineage>
        <taxon>Eukaryota</taxon>
        <taxon>Viridiplantae</taxon>
        <taxon>Streptophyta</taxon>
        <taxon>Embryophyta</taxon>
        <taxon>Tracheophyta</taxon>
        <taxon>Spermatophyta</taxon>
        <taxon>Magnoliopsida</taxon>
        <taxon>eudicotyledons</taxon>
        <taxon>Gunneridae</taxon>
        <taxon>Pentapetalae</taxon>
        <taxon>asterids</taxon>
        <taxon>campanulids</taxon>
        <taxon>Aquifoliales</taxon>
        <taxon>Aquifoliaceae</taxon>
        <taxon>Ilex</taxon>
    </lineage>
</organism>
<feature type="non-terminal residue" evidence="2">
    <location>
        <position position="1"/>
    </location>
</feature>
<evidence type="ECO:0000313" key="3">
    <source>
        <dbReference type="Proteomes" id="UP001642360"/>
    </source>
</evidence>
<name>A0ABC8SHC6_9AQUA</name>
<accession>A0ABC8SHC6</accession>
<protein>
    <submittedName>
        <fullName evidence="2">Uncharacterized protein</fullName>
    </submittedName>
</protein>